<feature type="domain" description="LysM" evidence="4">
    <location>
        <begin position="38"/>
        <end position="82"/>
    </location>
</feature>
<dbReference type="Gene3D" id="2.70.70.10">
    <property type="entry name" value="Glucose Permease (Domain IIA)"/>
    <property type="match status" value="1"/>
</dbReference>
<dbReference type="InterPro" id="IPR036779">
    <property type="entry name" value="LysM_dom_sf"/>
</dbReference>
<protein>
    <recommendedName>
        <fullName evidence="4">LysM domain-containing protein</fullName>
    </recommendedName>
</protein>
<evidence type="ECO:0000256" key="1">
    <source>
        <dbReference type="ARBA" id="ARBA00038420"/>
    </source>
</evidence>
<dbReference type="RefSeq" id="WP_070069896.1">
    <property type="nucleotide sequence ID" value="NZ_MKKK01000023.1"/>
</dbReference>
<dbReference type="InterPro" id="IPR016047">
    <property type="entry name" value="M23ase_b-sheet_dom"/>
</dbReference>
<dbReference type="OrthoDB" id="9795421at2"/>
<dbReference type="Pfam" id="PF01476">
    <property type="entry name" value="LysM"/>
    <property type="match status" value="1"/>
</dbReference>
<reference evidence="5 6" key="1">
    <citation type="submission" date="2016-09" db="EMBL/GenBank/DDBJ databases">
        <authorList>
            <person name="Capua I."/>
            <person name="De Benedictis P."/>
            <person name="Joannis T."/>
            <person name="Lombin L.H."/>
            <person name="Cattoli G."/>
        </authorList>
    </citation>
    <scope>NUCLEOTIDE SEQUENCE [LARGE SCALE GENOMIC DNA]</scope>
    <source>
        <strain evidence="5 6">ANC 4671</strain>
    </source>
</reference>
<dbReference type="Proteomes" id="UP000185895">
    <property type="component" value="Unassembled WGS sequence"/>
</dbReference>
<dbReference type="SMART" id="SM00257">
    <property type="entry name" value="LysM"/>
    <property type="match status" value="1"/>
</dbReference>
<evidence type="ECO:0000256" key="2">
    <source>
        <dbReference type="SAM" id="MobiDB-lite"/>
    </source>
</evidence>
<proteinExistence type="inferred from homology"/>
<dbReference type="InterPro" id="IPR050570">
    <property type="entry name" value="Cell_wall_metabolism_enzyme"/>
</dbReference>
<dbReference type="SUPFAM" id="SSF51261">
    <property type="entry name" value="Duplicated hybrid motif"/>
    <property type="match status" value="1"/>
</dbReference>
<feature type="region of interest" description="Disordered" evidence="2">
    <location>
        <begin position="110"/>
        <end position="144"/>
    </location>
</feature>
<comment type="caution">
    <text evidence="5">The sequence shown here is derived from an EMBL/GenBank/DDBJ whole genome shotgun (WGS) entry which is preliminary data.</text>
</comment>
<feature type="signal peptide" evidence="3">
    <location>
        <begin position="1"/>
        <end position="23"/>
    </location>
</feature>
<feature type="chain" id="PRO_5043144620" description="LysM domain-containing protein" evidence="3">
    <location>
        <begin position="24"/>
        <end position="268"/>
    </location>
</feature>
<dbReference type="STRING" id="1262585.BJI46_02785"/>
<evidence type="ECO:0000256" key="3">
    <source>
        <dbReference type="SAM" id="SignalP"/>
    </source>
</evidence>
<name>A0A1E7R989_9GAMM</name>
<organism evidence="5 6">
    <name type="scientific">Acinetobacter qingfengensis</name>
    <dbReference type="NCBI Taxonomy" id="1262585"/>
    <lineage>
        <taxon>Bacteria</taxon>
        <taxon>Pseudomonadati</taxon>
        <taxon>Pseudomonadota</taxon>
        <taxon>Gammaproteobacteria</taxon>
        <taxon>Moraxellales</taxon>
        <taxon>Moraxellaceae</taxon>
        <taxon>Acinetobacter</taxon>
    </lineage>
</organism>
<accession>A0A1E7R989</accession>
<dbReference type="PROSITE" id="PS51257">
    <property type="entry name" value="PROKAR_LIPOPROTEIN"/>
    <property type="match status" value="1"/>
</dbReference>
<dbReference type="PANTHER" id="PTHR21666:SF263">
    <property type="entry name" value="MUREIN HYDROLASE ACTIVATOR NLPD"/>
    <property type="match status" value="1"/>
</dbReference>
<evidence type="ECO:0000313" key="6">
    <source>
        <dbReference type="Proteomes" id="UP000185895"/>
    </source>
</evidence>
<dbReference type="InterPro" id="IPR011055">
    <property type="entry name" value="Dup_hybrid_motif"/>
</dbReference>
<dbReference type="InterPro" id="IPR018392">
    <property type="entry name" value="LysM"/>
</dbReference>
<dbReference type="Pfam" id="PF01551">
    <property type="entry name" value="Peptidase_M23"/>
    <property type="match status" value="1"/>
</dbReference>
<evidence type="ECO:0000259" key="4">
    <source>
        <dbReference type="PROSITE" id="PS51782"/>
    </source>
</evidence>
<keyword evidence="3" id="KW-0732">Signal</keyword>
<comment type="similarity">
    <text evidence="1">Belongs to the E.coli NlpD/Haemophilus LppB family.</text>
</comment>
<keyword evidence="6" id="KW-1185">Reference proteome</keyword>
<sequence>MSNKKAFYSVTLISATLLMVGCASQPTVSSSRQFYIPEYYTVQPGDSLSKIAARYNLDYTEIARLNNINTMDKIYVSQSLRLRGSAQSTPRLVQTRPIEQPIQIQRQSVAQQAQNHSVPEQAPVVQPQIQTGSTSTPTVTTPSSSSQIRWVLPSKGPILQRFNLNQDIKGLFFGGNSGDPIYAAAAGEVVYADDGLKEYGKLILIRHTNGYITAYAHNSKLLTKVGDKVQAGQKIAEMGNTGTNRTWLQFQIRLDGKPIDPSTLLPIS</sequence>
<dbReference type="EMBL" id="MKKK01000023">
    <property type="protein sequence ID" value="OEY95861.1"/>
    <property type="molecule type" value="Genomic_DNA"/>
</dbReference>
<dbReference type="Gene3D" id="3.10.350.10">
    <property type="entry name" value="LysM domain"/>
    <property type="match status" value="1"/>
</dbReference>
<dbReference type="CDD" id="cd00118">
    <property type="entry name" value="LysM"/>
    <property type="match status" value="1"/>
</dbReference>
<feature type="compositionally biased region" description="Low complexity" evidence="2">
    <location>
        <begin position="131"/>
        <end position="144"/>
    </location>
</feature>
<dbReference type="PANTHER" id="PTHR21666">
    <property type="entry name" value="PEPTIDASE-RELATED"/>
    <property type="match status" value="1"/>
</dbReference>
<dbReference type="PROSITE" id="PS51782">
    <property type="entry name" value="LYSM"/>
    <property type="match status" value="1"/>
</dbReference>
<dbReference type="AlphaFoldDB" id="A0A1E7R989"/>
<gene>
    <name evidence="5" type="ORF">BJI46_02785</name>
</gene>
<dbReference type="GO" id="GO:0004222">
    <property type="term" value="F:metalloendopeptidase activity"/>
    <property type="evidence" value="ECO:0007669"/>
    <property type="project" value="TreeGrafter"/>
</dbReference>
<evidence type="ECO:0000313" key="5">
    <source>
        <dbReference type="EMBL" id="OEY95861.1"/>
    </source>
</evidence>
<dbReference type="CDD" id="cd12797">
    <property type="entry name" value="M23_peptidase"/>
    <property type="match status" value="1"/>
</dbReference>